<accession>A0A5B0LYM6</accession>
<feature type="compositionally biased region" description="Low complexity" evidence="2">
    <location>
        <begin position="381"/>
        <end position="419"/>
    </location>
</feature>
<organism evidence="3 4">
    <name type="scientific">Puccinia graminis f. sp. tritici</name>
    <dbReference type="NCBI Taxonomy" id="56615"/>
    <lineage>
        <taxon>Eukaryota</taxon>
        <taxon>Fungi</taxon>
        <taxon>Dikarya</taxon>
        <taxon>Basidiomycota</taxon>
        <taxon>Pucciniomycotina</taxon>
        <taxon>Pucciniomycetes</taxon>
        <taxon>Pucciniales</taxon>
        <taxon>Pucciniaceae</taxon>
        <taxon>Puccinia</taxon>
    </lineage>
</organism>
<feature type="coiled-coil region" evidence="1">
    <location>
        <begin position="870"/>
        <end position="912"/>
    </location>
</feature>
<dbReference type="Proteomes" id="UP000324748">
    <property type="component" value="Unassembled WGS sequence"/>
</dbReference>
<feature type="region of interest" description="Disordered" evidence="2">
    <location>
        <begin position="244"/>
        <end position="263"/>
    </location>
</feature>
<feature type="coiled-coil region" evidence="1">
    <location>
        <begin position="1115"/>
        <end position="1223"/>
    </location>
</feature>
<dbReference type="OrthoDB" id="3176171at2759"/>
<name>A0A5B0LYM6_PUCGR</name>
<dbReference type="AlphaFoldDB" id="A0A5B0LYM6"/>
<dbReference type="PANTHER" id="PTHR23159">
    <property type="entry name" value="CENTROSOMAL PROTEIN 2"/>
    <property type="match status" value="1"/>
</dbReference>
<feature type="region of interest" description="Disordered" evidence="2">
    <location>
        <begin position="483"/>
        <end position="512"/>
    </location>
</feature>
<dbReference type="PANTHER" id="PTHR23159:SF31">
    <property type="entry name" value="CENTROSOME-ASSOCIATED PROTEIN CEP250 ISOFORM X1"/>
    <property type="match status" value="1"/>
</dbReference>
<feature type="region of interest" description="Disordered" evidence="2">
    <location>
        <begin position="371"/>
        <end position="419"/>
    </location>
</feature>
<dbReference type="EMBL" id="VSWC01000183">
    <property type="protein sequence ID" value="KAA1069602.1"/>
    <property type="molecule type" value="Genomic_DNA"/>
</dbReference>
<feature type="coiled-coil region" evidence="1">
    <location>
        <begin position="577"/>
        <end position="607"/>
    </location>
</feature>
<feature type="compositionally biased region" description="Polar residues" evidence="2">
    <location>
        <begin position="639"/>
        <end position="650"/>
    </location>
</feature>
<proteinExistence type="predicted"/>
<feature type="region of interest" description="Disordered" evidence="2">
    <location>
        <begin position="612"/>
        <end position="650"/>
    </location>
</feature>
<feature type="coiled-coil region" evidence="1">
    <location>
        <begin position="957"/>
        <end position="1009"/>
    </location>
</feature>
<comment type="caution">
    <text evidence="3">The sequence shown here is derived from an EMBL/GenBank/DDBJ whole genome shotgun (WGS) entry which is preliminary data.</text>
</comment>
<gene>
    <name evidence="3" type="ORF">PGT21_029134</name>
</gene>
<keyword evidence="4" id="KW-1185">Reference proteome</keyword>
<evidence type="ECO:0000256" key="2">
    <source>
        <dbReference type="SAM" id="MobiDB-lite"/>
    </source>
</evidence>
<reference evidence="3 4" key="1">
    <citation type="submission" date="2019-05" db="EMBL/GenBank/DDBJ databases">
        <title>Emergence of the Ug99 lineage of the wheat stem rust pathogen through somatic hybridization.</title>
        <authorList>
            <person name="Li F."/>
            <person name="Upadhyaya N.M."/>
            <person name="Sperschneider J."/>
            <person name="Matny O."/>
            <person name="Nguyen-Phuc H."/>
            <person name="Mago R."/>
            <person name="Raley C."/>
            <person name="Miller M.E."/>
            <person name="Silverstein K.A.T."/>
            <person name="Henningsen E."/>
            <person name="Hirsch C.D."/>
            <person name="Visser B."/>
            <person name="Pretorius Z.A."/>
            <person name="Steffenson B.J."/>
            <person name="Schwessinger B."/>
            <person name="Dodds P.N."/>
            <person name="Figueroa M."/>
        </authorList>
    </citation>
    <scope>NUCLEOTIDE SEQUENCE [LARGE SCALE GENOMIC DNA]</scope>
    <source>
        <strain evidence="3">21-0</strain>
    </source>
</reference>
<evidence type="ECO:0000313" key="4">
    <source>
        <dbReference type="Proteomes" id="UP000324748"/>
    </source>
</evidence>
<keyword evidence="1" id="KW-0175">Coiled coil</keyword>
<sequence length="1244" mass="139850">MNSDSFLTSDDGPYRNAPFHLGAQVTSYSDCPVDSDAGVGSSIAPSSPHLSTCSGSVYSSASQVQSPAILHYDDPARSAPQIASFDGPQVQAQTAYLETTVEKLRTELARVRDSNSITDLSNSRLSLSSIERDLASKFDSPSSKYRHVSRHFAQLQGVYGKAFSDIFKVVSAEAGPRSNLNSIQSTLESSIDPIAEEYKSFIGSLESQLDTLAGTPTKRNTRTEAAPTSTVLTSSASRFDPFATQKEESDVKTTRLQTPSSEAAANDICMTERSPTFHQDGRSAVAEVHEGEGKRLPGLKTEMEQPEIVKTKAFVDANEAHLEPASATQVDGRLLGSFQELQIRHATTVDELEHVRTQYLTTLRELDEMTAQHEEARRRVQSSSRLHQSSLASLTTSYSTPSTTSAASPSSPISFSPRRFPVHNGSSLLTNRRSRWQDYAVRPKKDVAEKEVLLQPIQVGDQAEQPRAQEEIYRNALQLSLEDSSHRSIPTRNSRNVPSTGSLKRGYSNSGTPSLQPLNLPLIRSSFSSIPQYSVLRGLMRSPNSPAPVSSVAEFSSPVPVNFANDQYTPHNAERSHESLEREVLQLQQVLKEREEEIRELELTIRQAPSLSELVDSPKSDHSVDPSGSNGYAHVSIPKISQNSNDRGCQLTASSRSHIRANKDDHHLSPALPCEVIETSQKSFSDINRNQPANFDNTESLNVLMRSMAKKESNFLETIGRLKSQLNSTERKHQDLVKLSADQVANMSSEIEALHERLKMSQAPNREVNPELLREQDLHAEQDRQAEIQALKDLQQLELEKVKMERSENFNQLFNFTNDKLMAKEEELRQLEIYWQAKLKAELTAQADLIWAQSDTQQSNLVRTQIKSFGAKASREREAFDREIEQLNKKHAEEIETLREGMNAKLKSAESDSTNRIQELELMHAQEMAQVTSSLPSNMQKVEESSDGVSQAYVDEFQTWHTERNQLESRIHELENEKLYLISEHEMRLEQLKAEHATLITELQAENDDTLIGALSELDQRRTIKFQAQLKMAQENHVLKINEIKLFYEQKIEMINSEATQAYQSQSESKQTYPDLARSVVSPDVYSSTDPSNISVRVDSTTDTAILNPRMLKKIEDQESAISKLTKQLEQCEGNLRANISAIAQLEDALNDTERNLRKSRLQMNALVQERDKMSILNQRLTMGLNRSTEEVEHLKQSLQDEKLNLERRLSEEKLAKETARAQLETRMLEVQKSQEKKNKFNCF</sequence>
<feature type="compositionally biased region" description="Polar residues" evidence="2">
    <location>
        <begin position="254"/>
        <end position="263"/>
    </location>
</feature>
<evidence type="ECO:0000256" key="1">
    <source>
        <dbReference type="SAM" id="Coils"/>
    </source>
</evidence>
<protein>
    <submittedName>
        <fullName evidence="3">Uncharacterized protein</fullName>
    </submittedName>
</protein>
<evidence type="ECO:0000313" key="3">
    <source>
        <dbReference type="EMBL" id="KAA1069602.1"/>
    </source>
</evidence>